<accession>A0A1W1BGR2</accession>
<dbReference type="GO" id="GO:0005524">
    <property type="term" value="F:ATP binding"/>
    <property type="evidence" value="ECO:0007669"/>
    <property type="project" value="InterPro"/>
</dbReference>
<dbReference type="EMBL" id="FPHJ01000007">
    <property type="protein sequence ID" value="SFV52678.1"/>
    <property type="molecule type" value="Genomic_DNA"/>
</dbReference>
<dbReference type="InterPro" id="IPR005338">
    <property type="entry name" value="Anhydro_N_Ac-Mur_kinase"/>
</dbReference>
<sequence length="340" mass="38232">MSGTSLDGVDCVIVDKKIKLQNTHYLPYPQQLKEKLQVIIKKQIIEFDIFTNLNIELANFYAQVINECLIKANLSKSDIIAIGSHGQTIYHDSGHYSLQIGHPAIIAKKTGINVVADFRMSDIAIGGEGAPLTPIFHKFIVNNKNANIINLGGITNITKITANKVIGFDTGPANTLLDNWIRKHKNLDYDRDGLWARSGFIDKTLLNKLLSDDYFKKSLPKSTGIEYFNLNWLEKYLIGNEKLEDVQRTLLELTVQTITDNIDNSLPIYLCGGGVHNNFLVERIEYLCPNNEVSTTDDLGINPDYLEAMAFAYFARETINNQTITTTNNQQQILGGLWKH</sequence>
<dbReference type="GO" id="GO:0016301">
    <property type="term" value="F:kinase activity"/>
    <property type="evidence" value="ECO:0007669"/>
    <property type="project" value="UniProtKB-KW"/>
</dbReference>
<protein>
    <submittedName>
        <fullName evidence="1">Anhydro-N-acetylmuramic acid kinase</fullName>
        <ecNumber evidence="1">2.7.1.-</ecNumber>
    </submittedName>
</protein>
<dbReference type="PANTHER" id="PTHR30605:SF0">
    <property type="entry name" value="ANHYDRO-N-ACETYLMURAMIC ACID KINASE"/>
    <property type="match status" value="1"/>
</dbReference>
<dbReference type="GO" id="GO:0006040">
    <property type="term" value="P:amino sugar metabolic process"/>
    <property type="evidence" value="ECO:0007669"/>
    <property type="project" value="InterPro"/>
</dbReference>
<dbReference type="Pfam" id="PF03702">
    <property type="entry name" value="AnmK"/>
    <property type="match status" value="1"/>
</dbReference>
<dbReference type="AlphaFoldDB" id="A0A1W1BGR2"/>
<reference evidence="1" key="1">
    <citation type="submission" date="2016-10" db="EMBL/GenBank/DDBJ databases">
        <authorList>
            <person name="de Groot N.N."/>
        </authorList>
    </citation>
    <scope>NUCLEOTIDE SEQUENCE</scope>
</reference>
<gene>
    <name evidence="1" type="ORF">MNB_SUP05-5-500</name>
</gene>
<dbReference type="Gene3D" id="3.30.420.40">
    <property type="match status" value="2"/>
</dbReference>
<organism evidence="1">
    <name type="scientific">hydrothermal vent metagenome</name>
    <dbReference type="NCBI Taxonomy" id="652676"/>
    <lineage>
        <taxon>unclassified sequences</taxon>
        <taxon>metagenomes</taxon>
        <taxon>ecological metagenomes</taxon>
    </lineage>
</organism>
<proteinExistence type="inferred from homology"/>
<dbReference type="NCBIfam" id="NF007139">
    <property type="entry name" value="PRK09585.1-3"/>
    <property type="match status" value="1"/>
</dbReference>
<dbReference type="GO" id="GO:0016773">
    <property type="term" value="F:phosphotransferase activity, alcohol group as acceptor"/>
    <property type="evidence" value="ECO:0007669"/>
    <property type="project" value="InterPro"/>
</dbReference>
<name>A0A1W1BGR2_9ZZZZ</name>
<dbReference type="InterPro" id="IPR043129">
    <property type="entry name" value="ATPase_NBD"/>
</dbReference>
<keyword evidence="1" id="KW-0418">Kinase</keyword>
<keyword evidence="1" id="KW-0808">Transferase</keyword>
<evidence type="ECO:0000313" key="1">
    <source>
        <dbReference type="EMBL" id="SFV52678.1"/>
    </source>
</evidence>
<dbReference type="PANTHER" id="PTHR30605">
    <property type="entry name" value="ANHYDRO-N-ACETYLMURAMIC ACID KINASE"/>
    <property type="match status" value="1"/>
</dbReference>
<dbReference type="SUPFAM" id="SSF53067">
    <property type="entry name" value="Actin-like ATPase domain"/>
    <property type="match status" value="1"/>
</dbReference>
<dbReference type="EC" id="2.7.1.-" evidence="1"/>
<dbReference type="GO" id="GO:0009254">
    <property type="term" value="P:peptidoglycan turnover"/>
    <property type="evidence" value="ECO:0007669"/>
    <property type="project" value="InterPro"/>
</dbReference>
<dbReference type="HAMAP" id="MF_01270">
    <property type="entry name" value="AnhMurNAc_kinase"/>
    <property type="match status" value="1"/>
</dbReference>